<dbReference type="Pfam" id="PF00383">
    <property type="entry name" value="dCMP_cyt_deam_1"/>
    <property type="match status" value="2"/>
</dbReference>
<reference evidence="5 6" key="1">
    <citation type="submission" date="2017-12" db="EMBL/GenBank/DDBJ databases">
        <title>Sequencing, de novo assembly and annotation of complete genome of a new Thraustochytrid species, strain FCC1311.</title>
        <authorList>
            <person name="Sedici K."/>
            <person name="Godart F."/>
            <person name="Aiese Cigliano R."/>
            <person name="Sanseverino W."/>
            <person name="Barakat M."/>
            <person name="Ortet P."/>
            <person name="Marechal E."/>
            <person name="Cagnac O."/>
            <person name="Amato A."/>
        </authorList>
    </citation>
    <scope>NUCLEOTIDE SEQUENCE [LARGE SCALE GENOMIC DNA]</scope>
</reference>
<dbReference type="CDD" id="cd01285">
    <property type="entry name" value="nucleoside_deaminase"/>
    <property type="match status" value="2"/>
</dbReference>
<dbReference type="EMBL" id="BEYU01000012">
    <property type="protein sequence ID" value="GBG25256.1"/>
    <property type="molecule type" value="Genomic_DNA"/>
</dbReference>
<dbReference type="PANTHER" id="PTHR11079:SF161">
    <property type="entry name" value="CMP_DCMP-TYPE DEAMINASE DOMAIN-CONTAINING PROTEIN"/>
    <property type="match status" value="1"/>
</dbReference>
<evidence type="ECO:0000313" key="5">
    <source>
        <dbReference type="EMBL" id="GBG25256.1"/>
    </source>
</evidence>
<feature type="domain" description="CMP/dCMP-type deaminase" evidence="4">
    <location>
        <begin position="17"/>
        <end position="141"/>
    </location>
</feature>
<comment type="caution">
    <text evidence="5">The sequence shown here is derived from an EMBL/GenBank/DDBJ whole genome shotgun (WGS) entry which is preliminary data.</text>
</comment>
<dbReference type="AlphaFoldDB" id="A0A2R5G2K8"/>
<evidence type="ECO:0000256" key="3">
    <source>
        <dbReference type="SAM" id="MobiDB-lite"/>
    </source>
</evidence>
<dbReference type="InterPro" id="IPR016193">
    <property type="entry name" value="Cytidine_deaminase-like"/>
</dbReference>
<keyword evidence="6" id="KW-1185">Reference proteome</keyword>
<evidence type="ECO:0000259" key="4">
    <source>
        <dbReference type="PROSITE" id="PS51747"/>
    </source>
</evidence>
<dbReference type="PROSITE" id="PS00903">
    <property type="entry name" value="CYT_DCMP_DEAMINASES_1"/>
    <property type="match status" value="1"/>
</dbReference>
<sequence>MTSQEAQQQEEVDREELARDCFMEAAAASAMAGVALKHGGPFGACVVRNGVIISCAHNTVLSDRDPTCHAEMNAIRDACKALDTHDLSDCELFTTCEPCPQCLGAIQWSRLKKTYTGVDRFTAAEFGFDDKVFYDEISAQSGHWAVKLGQTMPNVQPSMLNVYFGVEMDRVSKLLVDLDLNKTYRRRVGHKELGFHDSGERFGKDIIGIRAREGSDDDVSPPPSEDSSTASAEENSPRDGVDNKEASKYFDILEDALREAVRNGENKEREVFASCVVKDGQVISVAVNQVLKRRDCTATSEVLAIRKATRKLKTHDLHGCQMYSTMEPCLMSLGAVLWSRIDSLYYGLSQHAAARHGFEEGLLHYREVFSHPDTMKEVINVEPGIASEACSNVFKRWQKVNGIIY</sequence>
<evidence type="ECO:0000256" key="1">
    <source>
        <dbReference type="ARBA" id="ARBA00022723"/>
    </source>
</evidence>
<gene>
    <name evidence="5" type="ORF">FCC1311_014732</name>
</gene>
<dbReference type="GO" id="GO:0008270">
    <property type="term" value="F:zinc ion binding"/>
    <property type="evidence" value="ECO:0007669"/>
    <property type="project" value="InterPro"/>
</dbReference>
<dbReference type="SUPFAM" id="SSF53927">
    <property type="entry name" value="Cytidine deaminase-like"/>
    <property type="match status" value="2"/>
</dbReference>
<dbReference type="InterPro" id="IPR002125">
    <property type="entry name" value="CMP_dCMP_dom"/>
</dbReference>
<dbReference type="InterPro" id="IPR016192">
    <property type="entry name" value="APOBEC/CMP_deaminase_Zn-bd"/>
</dbReference>
<organism evidence="5 6">
    <name type="scientific">Hondaea fermentalgiana</name>
    <dbReference type="NCBI Taxonomy" id="2315210"/>
    <lineage>
        <taxon>Eukaryota</taxon>
        <taxon>Sar</taxon>
        <taxon>Stramenopiles</taxon>
        <taxon>Bigyra</taxon>
        <taxon>Labyrinthulomycetes</taxon>
        <taxon>Thraustochytrida</taxon>
        <taxon>Thraustochytriidae</taxon>
        <taxon>Hondaea</taxon>
    </lineage>
</organism>
<evidence type="ECO:0000313" key="6">
    <source>
        <dbReference type="Proteomes" id="UP000241890"/>
    </source>
</evidence>
<dbReference type="PROSITE" id="PS51747">
    <property type="entry name" value="CYT_DCMP_DEAMINASES_2"/>
    <property type="match status" value="2"/>
</dbReference>
<feature type="domain" description="CMP/dCMP-type deaminase" evidence="4">
    <location>
        <begin position="247"/>
        <end position="361"/>
    </location>
</feature>
<keyword evidence="2" id="KW-0862">Zinc</keyword>
<dbReference type="PANTHER" id="PTHR11079">
    <property type="entry name" value="CYTOSINE DEAMINASE FAMILY MEMBER"/>
    <property type="match status" value="1"/>
</dbReference>
<accession>A0A2R5G2K8</accession>
<proteinExistence type="predicted"/>
<feature type="region of interest" description="Disordered" evidence="3">
    <location>
        <begin position="212"/>
        <end position="243"/>
    </location>
</feature>
<dbReference type="OrthoDB" id="408702at2759"/>
<dbReference type="Gene3D" id="3.40.140.10">
    <property type="entry name" value="Cytidine Deaminase, domain 2"/>
    <property type="match status" value="2"/>
</dbReference>
<dbReference type="InParanoid" id="A0A2R5G2K8"/>
<keyword evidence="1" id="KW-0479">Metal-binding</keyword>
<name>A0A2R5G2K8_9STRA</name>
<dbReference type="Proteomes" id="UP000241890">
    <property type="component" value="Unassembled WGS sequence"/>
</dbReference>
<dbReference type="GO" id="GO:0016787">
    <property type="term" value="F:hydrolase activity"/>
    <property type="evidence" value="ECO:0007669"/>
    <property type="project" value="InterPro"/>
</dbReference>
<protein>
    <submittedName>
        <fullName evidence="5">tRNA-specific adenosine deaminase</fullName>
    </submittedName>
</protein>
<evidence type="ECO:0000256" key="2">
    <source>
        <dbReference type="ARBA" id="ARBA00022833"/>
    </source>
</evidence>